<keyword evidence="2" id="KW-1185">Reference proteome</keyword>
<dbReference type="RefSeq" id="WP_138838195.1">
    <property type="nucleotide sequence ID" value="NZ_VCNI01000002.1"/>
</dbReference>
<evidence type="ECO:0000313" key="2">
    <source>
        <dbReference type="Proteomes" id="UP000751614"/>
    </source>
</evidence>
<name>A0ABY2WMJ8_9FLAO</name>
<dbReference type="EMBL" id="VCNI01000002">
    <property type="protein sequence ID" value="TMU55747.1"/>
    <property type="molecule type" value="Genomic_DNA"/>
</dbReference>
<dbReference type="Proteomes" id="UP000751614">
    <property type="component" value="Unassembled WGS sequence"/>
</dbReference>
<protein>
    <submittedName>
        <fullName evidence="1">Ribonuclease HII</fullName>
    </submittedName>
</protein>
<comment type="caution">
    <text evidence="1">The sequence shown here is derived from an EMBL/GenBank/DDBJ whole genome shotgun (WGS) entry which is preliminary data.</text>
</comment>
<evidence type="ECO:0000313" key="1">
    <source>
        <dbReference type="EMBL" id="TMU55747.1"/>
    </source>
</evidence>
<accession>A0ABY2WMJ8</accession>
<reference evidence="1 2" key="1">
    <citation type="submission" date="2019-05" db="EMBL/GenBank/DDBJ databases">
        <title>Flagellimonas sp. AsT0115, sp. nov., isolated from a marine red algae, Asparagopsis taxiformis.</title>
        <authorList>
            <person name="Kim J."/>
            <person name="Jeong S.E."/>
            <person name="Jeon C.O."/>
        </authorList>
    </citation>
    <scope>NUCLEOTIDE SEQUENCE [LARGE SCALE GENOMIC DNA]</scope>
    <source>
        <strain evidence="1 2">AsT0115</strain>
    </source>
</reference>
<dbReference type="SUPFAM" id="SSF50998">
    <property type="entry name" value="Quinoprotein alcohol dehydrogenase-like"/>
    <property type="match status" value="1"/>
</dbReference>
<organism evidence="1 2">
    <name type="scientific">Flagellimonas algicola</name>
    <dbReference type="NCBI Taxonomy" id="2583815"/>
    <lineage>
        <taxon>Bacteria</taxon>
        <taxon>Pseudomonadati</taxon>
        <taxon>Bacteroidota</taxon>
        <taxon>Flavobacteriia</taxon>
        <taxon>Flavobacteriales</taxon>
        <taxon>Flavobacteriaceae</taxon>
        <taxon>Flagellimonas</taxon>
    </lineage>
</organism>
<proteinExistence type="predicted"/>
<dbReference type="InterPro" id="IPR011047">
    <property type="entry name" value="Quinoprotein_ADH-like_sf"/>
</dbReference>
<gene>
    <name evidence="1" type="ORF">FGG15_16425</name>
</gene>
<sequence>MKHKALLYLLAPFFLCCKPEVQSTDSLLSHLLPNSSLIIKINNLSNFKSELKNSAFLEKTKGFGIHQDLESKLKGLNHLSTDAECLAAFYEVGKDNHEFVFTLKRNATSFSADSISDRTVETLTYQNKNITKYTLGDQAIFSLVLDDVLHLSSSQILIENVARTPNPNTASGLLKRLYSTSAPSKSATIFVHLDEPSSLPAAQIKEEQDRTQAFSDWLSLDFSANSDQISLSGVALASDSTKNFINLFKGTSPLANKTQLFAPQNTQALVSYTFDDYSVFAKNQNEYLNRVKPADSLFNTIEELGIIRVNNDKVVLLNSFGTESISEFLNNDKTGTSNYQGSEILSLKSKDFLTDGFNPLLTGFESNFCTILENTFVFSEKKEALQTVLSNYKSSATFGNTAAFKTAAETLANESSILFVSDASGIDSFAEEDLVPSVSDAFKASNFKDHTFAAQFVSDNGFSHANISIGKIAKTVTSKSVTPLFTLELDTDLAINPQFVKNHRTNKHEVVVQDQNNVLHLISTDGKVLWKKQLEGRIQGKIHQVDIYKNGRLQLAFCTSNEFMIVDRNGEDVPPFKKKYEGGNLNPLAVFDYEGRKDYRFVVTQGEKVFMYNNRGNIVDGFTYTRAQSPILSAPNHFRMGNKDYLVFQLEDKTLKILHRSGGDRIKVAEKIDFSNNGVFLYKNKFSVTNKKGVLHQIDARGKLTSTNFNLRQDHGMYTTSKTLVFMDDNVLTIKGKKVELELGVYTQPKIFYIYDKIYVSVTDIQSQKIYLFDSQAKSIPNFPVFGNSLIDMVDMDNDKRLELVAKDQENSIIVYRIN</sequence>